<dbReference type="WBParaSite" id="ACAC_0001400901-mRNA-1">
    <property type="protein sequence ID" value="ACAC_0001400901-mRNA-1"/>
    <property type="gene ID" value="ACAC_0001400901"/>
</dbReference>
<feature type="transmembrane region" description="Helical" evidence="1">
    <location>
        <begin position="163"/>
        <end position="179"/>
    </location>
</feature>
<dbReference type="PANTHER" id="PTHR31154:SF4">
    <property type="entry name" value="MEMBRANE TRANSPORTER PROTEIN"/>
    <property type="match status" value="1"/>
</dbReference>
<feature type="transmembrane region" description="Helical" evidence="1">
    <location>
        <begin position="390"/>
        <end position="410"/>
    </location>
</feature>
<dbReference type="PANTHER" id="PTHR31154">
    <property type="entry name" value="MEMBRANE TRANSPORTER PROTEIN"/>
    <property type="match status" value="1"/>
</dbReference>
<keyword evidence="1" id="KW-0472">Membrane</keyword>
<evidence type="ECO:0000256" key="1">
    <source>
        <dbReference type="SAM" id="Phobius"/>
    </source>
</evidence>
<evidence type="ECO:0000313" key="3">
    <source>
        <dbReference type="WBParaSite" id="ACAC_0001400901-mRNA-1"/>
    </source>
</evidence>
<reference evidence="2" key="1">
    <citation type="submission" date="2012-09" db="EMBL/GenBank/DDBJ databases">
        <authorList>
            <person name="Martin A.A."/>
        </authorList>
    </citation>
    <scope>NUCLEOTIDE SEQUENCE</scope>
</reference>
<protein>
    <submittedName>
        <fullName evidence="3">Chloride channel protein</fullName>
    </submittedName>
</protein>
<feature type="transmembrane region" description="Helical" evidence="1">
    <location>
        <begin position="275"/>
        <end position="291"/>
    </location>
</feature>
<evidence type="ECO:0000313" key="2">
    <source>
        <dbReference type="Proteomes" id="UP000035642"/>
    </source>
</evidence>
<keyword evidence="1" id="KW-0812">Transmembrane</keyword>
<feature type="transmembrane region" description="Helical" evidence="1">
    <location>
        <begin position="298"/>
        <end position="316"/>
    </location>
</feature>
<feature type="transmembrane region" description="Helical" evidence="1">
    <location>
        <begin position="430"/>
        <end position="457"/>
    </location>
</feature>
<name>A0A0K0DQH0_ANGCA</name>
<dbReference type="Proteomes" id="UP000035642">
    <property type="component" value="Unassembled WGS sequence"/>
</dbReference>
<organism evidence="2 3">
    <name type="scientific">Angiostrongylus cantonensis</name>
    <name type="common">Rat lungworm</name>
    <dbReference type="NCBI Taxonomy" id="6313"/>
    <lineage>
        <taxon>Eukaryota</taxon>
        <taxon>Metazoa</taxon>
        <taxon>Ecdysozoa</taxon>
        <taxon>Nematoda</taxon>
        <taxon>Chromadorea</taxon>
        <taxon>Rhabditida</taxon>
        <taxon>Rhabditina</taxon>
        <taxon>Rhabditomorpha</taxon>
        <taxon>Strongyloidea</taxon>
        <taxon>Metastrongylidae</taxon>
        <taxon>Angiostrongylus</taxon>
    </lineage>
</organism>
<sequence>MVGSDGSLPPVGLLRRFKLERADVYKVNTTCIFQRAEDDPLQEHLRGNYWRMSLSNFSALFSRLKYDRPVTNSSGPRHIASSAILTNSGASPASSRNSLDTIIRRALGLSATEPHTSTMTTTNRTYATNLNKSHKDAPPLYKGISGNHRVQVDDYLDAAQKKMLFVSIWCSFAITLFLLNSQGKRMTYPVIPDFKLWKALVLIITGFVGGVFTSFAGSGVDICIFSITTLLFRVSEKTATPTTVVAMAMNSMVGTYSRIVWYGDVSELAMEYLKVTIPVAVSMAAFGSFIGSHFHRQVLACSVYVLEAFAVIGFLITQPPWHLSEASICSVSFCSSLHCFQYLFSSISVVISAVTVFFAFGFFYLISILGKRIMETLEAKVYDNGFVDEIIVLGSVCLMFFLLKTVLWWLTAYRYDWFPLFSTRWQMPLVMLLGSTVSGMTSEGGGAVAFPIMTLCLQIDPITARDFSLMIQSFGE</sequence>
<accession>A0A0K0DQH0</accession>
<keyword evidence="2" id="KW-1185">Reference proteome</keyword>
<keyword evidence="1" id="KW-1133">Transmembrane helix</keyword>
<feature type="transmembrane region" description="Helical" evidence="1">
    <location>
        <begin position="199"/>
        <end position="232"/>
    </location>
</feature>
<feature type="transmembrane region" description="Helical" evidence="1">
    <location>
        <begin position="342"/>
        <end position="369"/>
    </location>
</feature>
<proteinExistence type="predicted"/>
<dbReference type="AlphaFoldDB" id="A0A0K0DQH0"/>
<reference evidence="3" key="2">
    <citation type="submission" date="2017-02" db="UniProtKB">
        <authorList>
            <consortium name="WormBaseParasite"/>
        </authorList>
    </citation>
    <scope>IDENTIFICATION</scope>
</reference>